<comment type="caution">
    <text evidence="2">The sequence shown here is derived from an EMBL/GenBank/DDBJ whole genome shotgun (WGS) entry which is preliminary data.</text>
</comment>
<dbReference type="RefSeq" id="WP_133686585.1">
    <property type="nucleotide sequence ID" value="NZ_SOAY01000010.1"/>
</dbReference>
<keyword evidence="1" id="KW-0812">Transmembrane</keyword>
<feature type="transmembrane region" description="Helical" evidence="1">
    <location>
        <begin position="77"/>
        <end position="95"/>
    </location>
</feature>
<evidence type="ECO:0000256" key="1">
    <source>
        <dbReference type="SAM" id="Phobius"/>
    </source>
</evidence>
<dbReference type="AlphaFoldDB" id="A0A4R7K8B4"/>
<keyword evidence="3" id="KW-1185">Reference proteome</keyword>
<feature type="transmembrane region" description="Helical" evidence="1">
    <location>
        <begin position="9"/>
        <end position="28"/>
    </location>
</feature>
<keyword evidence="1" id="KW-0472">Membrane</keyword>
<dbReference type="OrthoDB" id="329778at2"/>
<accession>A0A4R7K8B4</accession>
<feature type="transmembrane region" description="Helical" evidence="1">
    <location>
        <begin position="48"/>
        <end position="70"/>
    </location>
</feature>
<reference evidence="2 3" key="1">
    <citation type="submission" date="2019-03" db="EMBL/GenBank/DDBJ databases">
        <title>Genomic Encyclopedia of Archaeal and Bacterial Type Strains, Phase II (KMG-II): from individual species to whole genera.</title>
        <authorList>
            <person name="Goeker M."/>
        </authorList>
    </citation>
    <scope>NUCLEOTIDE SEQUENCE [LARGE SCALE GENOMIC DNA]</scope>
    <source>
        <strain evidence="2 3">DSM 25233</strain>
    </source>
</reference>
<proteinExistence type="predicted"/>
<name>A0A4R7K8B4_9FLAO</name>
<keyword evidence="1" id="KW-1133">Transmembrane helix</keyword>
<organism evidence="2 3">
    <name type="scientific">Maribacter spongiicola</name>
    <dbReference type="NCBI Taxonomy" id="1206753"/>
    <lineage>
        <taxon>Bacteria</taxon>
        <taxon>Pseudomonadati</taxon>
        <taxon>Bacteroidota</taxon>
        <taxon>Flavobacteriia</taxon>
        <taxon>Flavobacteriales</taxon>
        <taxon>Flavobacteriaceae</taxon>
        <taxon>Maribacter</taxon>
    </lineage>
</organism>
<dbReference type="EMBL" id="SOAY01000010">
    <property type="protein sequence ID" value="TDT47181.1"/>
    <property type="molecule type" value="Genomic_DNA"/>
</dbReference>
<dbReference type="Proteomes" id="UP000294749">
    <property type="component" value="Unassembled WGS sequence"/>
</dbReference>
<sequence>MQIIRERKFAGIGILISLIVVGLLYYTNAMVGFPDDHLTEFDRFYKEVIFPIFMTINILFLIVFSTLFFLKKKAGYLLILQLLVLILYTVVDYYFSINLENGQGG</sequence>
<evidence type="ECO:0000313" key="3">
    <source>
        <dbReference type="Proteomes" id="UP000294749"/>
    </source>
</evidence>
<protein>
    <submittedName>
        <fullName evidence="2">Uncharacterized protein</fullName>
    </submittedName>
</protein>
<gene>
    <name evidence="2" type="ORF">CLV90_1254</name>
</gene>
<evidence type="ECO:0000313" key="2">
    <source>
        <dbReference type="EMBL" id="TDT47181.1"/>
    </source>
</evidence>